<dbReference type="PANTHER" id="PTHR30404">
    <property type="entry name" value="N-ACETYLMURAMOYL-L-ALANINE AMIDASE"/>
    <property type="match status" value="1"/>
</dbReference>
<dbReference type="SMART" id="SM00646">
    <property type="entry name" value="Ami_3"/>
    <property type="match status" value="1"/>
</dbReference>
<dbReference type="KEGG" id="abac:LuPra_01981"/>
<dbReference type="GO" id="GO:0009253">
    <property type="term" value="P:peptidoglycan catabolic process"/>
    <property type="evidence" value="ECO:0007669"/>
    <property type="project" value="InterPro"/>
</dbReference>
<accession>A0A143PK25</accession>
<evidence type="ECO:0000256" key="2">
    <source>
        <dbReference type="ARBA" id="ARBA00011901"/>
    </source>
</evidence>
<dbReference type="PANTHER" id="PTHR30404:SF0">
    <property type="entry name" value="N-ACETYLMURAMOYL-L-ALANINE AMIDASE AMIC"/>
    <property type="match status" value="1"/>
</dbReference>
<dbReference type="Proteomes" id="UP000076079">
    <property type="component" value="Chromosome"/>
</dbReference>
<feature type="region of interest" description="Disordered" evidence="4">
    <location>
        <begin position="261"/>
        <end position="295"/>
    </location>
</feature>
<proteinExistence type="predicted"/>
<comment type="catalytic activity">
    <reaction evidence="1">
        <text>Hydrolyzes the link between N-acetylmuramoyl residues and L-amino acid residues in certain cell-wall glycopeptides.</text>
        <dbReference type="EC" id="3.5.1.28"/>
    </reaction>
</comment>
<feature type="compositionally biased region" description="Pro residues" evidence="4">
    <location>
        <begin position="261"/>
        <end position="270"/>
    </location>
</feature>
<evidence type="ECO:0000313" key="8">
    <source>
        <dbReference type="Proteomes" id="UP000076079"/>
    </source>
</evidence>
<feature type="domain" description="MurNAc-LAA" evidence="6">
    <location>
        <begin position="365"/>
        <end position="515"/>
    </location>
</feature>
<dbReference type="CDD" id="cd02696">
    <property type="entry name" value="MurNAc-LAA"/>
    <property type="match status" value="1"/>
</dbReference>
<evidence type="ECO:0000259" key="6">
    <source>
        <dbReference type="SMART" id="SM00646"/>
    </source>
</evidence>
<dbReference type="EMBL" id="CP015136">
    <property type="protein sequence ID" value="AMY08776.1"/>
    <property type="molecule type" value="Genomic_DNA"/>
</dbReference>
<dbReference type="EC" id="3.5.1.28" evidence="2"/>
<dbReference type="AlphaFoldDB" id="A0A143PK25"/>
<evidence type="ECO:0000256" key="4">
    <source>
        <dbReference type="SAM" id="MobiDB-lite"/>
    </source>
</evidence>
<gene>
    <name evidence="7" type="primary">amiC</name>
    <name evidence="7" type="ORF">LuPra_01981</name>
</gene>
<evidence type="ECO:0000256" key="5">
    <source>
        <dbReference type="SAM" id="SignalP"/>
    </source>
</evidence>
<reference evidence="8" key="2">
    <citation type="submission" date="2016-04" db="EMBL/GenBank/DDBJ databases">
        <title>First Complete Genome Sequence of a Subdivision 6 Acidobacterium.</title>
        <authorList>
            <person name="Huang S."/>
            <person name="Vieira S."/>
            <person name="Bunk B."/>
            <person name="Riedel T."/>
            <person name="Sproeer C."/>
            <person name="Overmann J."/>
        </authorList>
    </citation>
    <scope>NUCLEOTIDE SEQUENCE [LARGE SCALE GENOMIC DNA]</scope>
    <source>
        <strain evidence="8">DSM 100886 HEG_-6_39</strain>
    </source>
</reference>
<evidence type="ECO:0000256" key="3">
    <source>
        <dbReference type="ARBA" id="ARBA00022801"/>
    </source>
</evidence>
<feature type="signal peptide" evidence="5">
    <location>
        <begin position="1"/>
        <end position="29"/>
    </location>
</feature>
<keyword evidence="3 7" id="KW-0378">Hydrolase</keyword>
<evidence type="ECO:0000256" key="1">
    <source>
        <dbReference type="ARBA" id="ARBA00001561"/>
    </source>
</evidence>
<reference evidence="7 8" key="1">
    <citation type="journal article" date="2016" name="Genome Announc.">
        <title>First Complete Genome Sequence of a Subdivision 6 Acidobacterium Strain.</title>
        <authorList>
            <person name="Huang S."/>
            <person name="Vieira S."/>
            <person name="Bunk B."/>
            <person name="Riedel T."/>
            <person name="Sproer C."/>
            <person name="Overmann J."/>
        </authorList>
    </citation>
    <scope>NUCLEOTIDE SEQUENCE [LARGE SCALE GENOMIC DNA]</scope>
    <source>
        <strain evidence="8">DSM 100886 HEG_-6_39</strain>
    </source>
</reference>
<evidence type="ECO:0000313" key="7">
    <source>
        <dbReference type="EMBL" id="AMY08776.1"/>
    </source>
</evidence>
<dbReference type="Gene3D" id="3.40.630.40">
    <property type="entry name" value="Zn-dependent exopeptidases"/>
    <property type="match status" value="1"/>
</dbReference>
<keyword evidence="5" id="KW-0732">Signal</keyword>
<dbReference type="GO" id="GO:0030288">
    <property type="term" value="C:outer membrane-bounded periplasmic space"/>
    <property type="evidence" value="ECO:0007669"/>
    <property type="project" value="TreeGrafter"/>
</dbReference>
<dbReference type="Pfam" id="PF01520">
    <property type="entry name" value="Amidase_3"/>
    <property type="match status" value="1"/>
</dbReference>
<feature type="chain" id="PRO_5007511506" description="N-acetylmuramoyl-L-alanine amidase" evidence="5">
    <location>
        <begin position="30"/>
        <end position="535"/>
    </location>
</feature>
<dbReference type="GO" id="GO:0008745">
    <property type="term" value="F:N-acetylmuramoyl-L-alanine amidase activity"/>
    <property type="evidence" value="ECO:0007669"/>
    <property type="project" value="UniProtKB-EC"/>
</dbReference>
<dbReference type="InterPro" id="IPR050695">
    <property type="entry name" value="N-acetylmuramoyl_amidase_3"/>
</dbReference>
<dbReference type="SUPFAM" id="SSF53187">
    <property type="entry name" value="Zn-dependent exopeptidases"/>
    <property type="match status" value="1"/>
</dbReference>
<dbReference type="InterPro" id="IPR002508">
    <property type="entry name" value="MurNAc-LAA_cat"/>
</dbReference>
<sequence length="535" mass="55652" precursor="true">MIEAVTRLRRWLPGLLIASATLLVTVAGAQPPSTATAQPAPARRVWTVLTSAGSQPLPISVANGREYISAADLSGLFGLVLREDRAGGLVITMGTRTVVVSLTQGLASVEGRVVSLPAPPIRQGAAWLLPIELIERALAPGSNPRIDVRRRSSLIVMGSLSVPAVTARAEPLPNGTRVTFVIAPAVPQTVVNENGRLLIRLAADALDADLGDIGASPLVASSRVVPPSTVELTLGGPFASYRAAEQREGTELRLTVDILNAPPPAAPGPTAPSTTAPPTTTAPGAVAPAPEMPPLLPESTGVRTIVIDPGHGGTETGARGPSGTLEKNVVLSIARQLRAAIETRLGIRVLLTRGGDETVALDARAAFANNNKADLFISIHANASVRSSVTGAEVFYVTLGEYGTAVRSNAAEPGALLPTLGGGERAVDLILWEMAQAQHLNESARLAQTIEGEMRARVPMSPRAIQQAPFRVLVGANMPAVLVETGFITNPAEEKRLNAPDYQSQLVNALLAAVVRFKASTEGVGGAPTLQQDPR</sequence>
<organism evidence="7 8">
    <name type="scientific">Luteitalea pratensis</name>
    <dbReference type="NCBI Taxonomy" id="1855912"/>
    <lineage>
        <taxon>Bacteria</taxon>
        <taxon>Pseudomonadati</taxon>
        <taxon>Acidobacteriota</taxon>
        <taxon>Vicinamibacteria</taxon>
        <taxon>Vicinamibacterales</taxon>
        <taxon>Vicinamibacteraceae</taxon>
        <taxon>Luteitalea</taxon>
    </lineage>
</organism>
<dbReference type="PATRIC" id="fig|1813736.3.peg.2079"/>
<name>A0A143PK25_LUTPR</name>
<feature type="compositionally biased region" description="Low complexity" evidence="4">
    <location>
        <begin position="271"/>
        <end position="289"/>
    </location>
</feature>
<dbReference type="STRING" id="1855912.LuPra_01981"/>
<protein>
    <recommendedName>
        <fullName evidence="2">N-acetylmuramoyl-L-alanine amidase</fullName>
        <ecNumber evidence="2">3.5.1.28</ecNumber>
    </recommendedName>
</protein>
<keyword evidence="8" id="KW-1185">Reference proteome</keyword>